<evidence type="ECO:0000256" key="1">
    <source>
        <dbReference type="ARBA" id="ARBA00004651"/>
    </source>
</evidence>
<sequence length="201" mass="21494">MLAFLPGFLTGLSLIIAIGAQNAFVIRQGLTRSHVFLVVAICSIADIALICLGIGGLGALITSLPWLLEVIRWFGVAYLTWFGFRSARAAFKNESLDAAGAAEQSRVKVVTTVLALTLLNPHVYLDTVILVGSIGNQFGDNKWFFAAGASLASVVWFSTAGFGAKAASRLMSKPVFWRVLDIVIACVMFGVALTLATYKFS</sequence>
<proteinExistence type="predicted"/>
<dbReference type="PANTHER" id="PTHR30086:SF20">
    <property type="entry name" value="ARGININE EXPORTER PROTEIN ARGO-RELATED"/>
    <property type="match status" value="1"/>
</dbReference>
<keyword evidence="3 6" id="KW-0812">Transmembrane</keyword>
<evidence type="ECO:0000256" key="2">
    <source>
        <dbReference type="ARBA" id="ARBA00022475"/>
    </source>
</evidence>
<feature type="transmembrane region" description="Helical" evidence="6">
    <location>
        <begin position="6"/>
        <end position="26"/>
    </location>
</feature>
<feature type="transmembrane region" description="Helical" evidence="6">
    <location>
        <begin position="105"/>
        <end position="123"/>
    </location>
</feature>
<feature type="transmembrane region" description="Helical" evidence="6">
    <location>
        <begin position="175"/>
        <end position="198"/>
    </location>
</feature>
<evidence type="ECO:0000256" key="4">
    <source>
        <dbReference type="ARBA" id="ARBA00022989"/>
    </source>
</evidence>
<protein>
    <submittedName>
        <fullName evidence="7">Unannotated protein</fullName>
    </submittedName>
</protein>
<dbReference type="AlphaFoldDB" id="A0A6J7JSU1"/>
<feature type="transmembrane region" description="Helical" evidence="6">
    <location>
        <begin position="35"/>
        <end position="60"/>
    </location>
</feature>
<keyword evidence="4 6" id="KW-1133">Transmembrane helix</keyword>
<dbReference type="PANTHER" id="PTHR30086">
    <property type="entry name" value="ARGININE EXPORTER PROTEIN ARGO"/>
    <property type="match status" value="1"/>
</dbReference>
<keyword evidence="5 6" id="KW-0472">Membrane</keyword>
<evidence type="ECO:0000256" key="6">
    <source>
        <dbReference type="SAM" id="Phobius"/>
    </source>
</evidence>
<feature type="transmembrane region" description="Helical" evidence="6">
    <location>
        <begin position="143"/>
        <end position="163"/>
    </location>
</feature>
<name>A0A6J7JSU1_9ZZZZ</name>
<dbReference type="EMBL" id="CAFBNO010000002">
    <property type="protein sequence ID" value="CAB4946406.1"/>
    <property type="molecule type" value="Genomic_DNA"/>
</dbReference>
<evidence type="ECO:0000256" key="3">
    <source>
        <dbReference type="ARBA" id="ARBA00022692"/>
    </source>
</evidence>
<evidence type="ECO:0000256" key="5">
    <source>
        <dbReference type="ARBA" id="ARBA00023136"/>
    </source>
</evidence>
<dbReference type="Pfam" id="PF01810">
    <property type="entry name" value="LysE"/>
    <property type="match status" value="1"/>
</dbReference>
<reference evidence="7" key="1">
    <citation type="submission" date="2020-05" db="EMBL/GenBank/DDBJ databases">
        <authorList>
            <person name="Chiriac C."/>
            <person name="Salcher M."/>
            <person name="Ghai R."/>
            <person name="Kavagutti S V."/>
        </authorList>
    </citation>
    <scope>NUCLEOTIDE SEQUENCE</scope>
</reference>
<evidence type="ECO:0000313" key="7">
    <source>
        <dbReference type="EMBL" id="CAB4946406.1"/>
    </source>
</evidence>
<dbReference type="GO" id="GO:0015171">
    <property type="term" value="F:amino acid transmembrane transporter activity"/>
    <property type="evidence" value="ECO:0007669"/>
    <property type="project" value="TreeGrafter"/>
</dbReference>
<keyword evidence="2" id="KW-1003">Cell membrane</keyword>
<organism evidence="7">
    <name type="scientific">freshwater metagenome</name>
    <dbReference type="NCBI Taxonomy" id="449393"/>
    <lineage>
        <taxon>unclassified sequences</taxon>
        <taxon>metagenomes</taxon>
        <taxon>ecological metagenomes</taxon>
    </lineage>
</organism>
<comment type="subcellular location">
    <subcellularLocation>
        <location evidence="1">Cell membrane</location>
        <topology evidence="1">Multi-pass membrane protein</topology>
    </subcellularLocation>
</comment>
<gene>
    <name evidence="7" type="ORF">UFOPK3837_00148</name>
</gene>
<dbReference type="GO" id="GO:0005886">
    <property type="term" value="C:plasma membrane"/>
    <property type="evidence" value="ECO:0007669"/>
    <property type="project" value="UniProtKB-SubCell"/>
</dbReference>
<accession>A0A6J7JSU1</accession>
<feature type="transmembrane region" description="Helical" evidence="6">
    <location>
        <begin position="66"/>
        <end position="84"/>
    </location>
</feature>
<dbReference type="InterPro" id="IPR001123">
    <property type="entry name" value="LeuE-type"/>
</dbReference>